<reference evidence="4 5" key="1">
    <citation type="submission" date="2015-11" db="EMBL/GenBank/DDBJ databases">
        <title>Genomic analysis of 38 Legionella species identifies large and diverse effector repertoires.</title>
        <authorList>
            <person name="Burstein D."/>
            <person name="Amaro F."/>
            <person name="Zusman T."/>
            <person name="Lifshitz Z."/>
            <person name="Cohen O."/>
            <person name="Gilbert J.A."/>
            <person name="Pupko T."/>
            <person name="Shuman H.A."/>
            <person name="Segal G."/>
        </authorList>
    </citation>
    <scope>NUCLEOTIDE SEQUENCE [LARGE SCALE GENOMIC DNA]</scope>
    <source>
        <strain evidence="4 5">CDC#1442-AUS-E</strain>
    </source>
</reference>
<evidence type="ECO:0000256" key="3">
    <source>
        <dbReference type="RuleBase" id="RU363015"/>
    </source>
</evidence>
<dbReference type="GO" id="GO:0009691">
    <property type="term" value="P:cytokinin biosynthetic process"/>
    <property type="evidence" value="ECO:0007669"/>
    <property type="project" value="UniProtKB-UniRule"/>
</dbReference>
<name>A0A0W0XSF2_9GAMM</name>
<keyword evidence="5" id="KW-1185">Reference proteome</keyword>
<dbReference type="STRING" id="45073.Lqui_2359"/>
<evidence type="ECO:0000256" key="1">
    <source>
        <dbReference type="ARBA" id="ARBA00000274"/>
    </source>
</evidence>
<comment type="catalytic activity">
    <reaction evidence="1">
        <text>AMP + H2O = D-ribose 5-phosphate + adenine</text>
        <dbReference type="Rhea" id="RHEA:20129"/>
        <dbReference type="ChEBI" id="CHEBI:15377"/>
        <dbReference type="ChEBI" id="CHEBI:16708"/>
        <dbReference type="ChEBI" id="CHEBI:78346"/>
        <dbReference type="ChEBI" id="CHEBI:456215"/>
        <dbReference type="EC" id="3.2.2.4"/>
    </reaction>
</comment>
<protein>
    <recommendedName>
        <fullName evidence="3">Cytokinin riboside 5'-monophosphate phosphoribohydrolase</fullName>
        <ecNumber evidence="3">3.2.2.n1</ecNumber>
    </recommendedName>
</protein>
<dbReference type="SUPFAM" id="SSF102405">
    <property type="entry name" value="MCP/YpsA-like"/>
    <property type="match status" value="1"/>
</dbReference>
<accession>A0A0W0XSF2</accession>
<dbReference type="PANTHER" id="PTHR31223">
    <property type="entry name" value="LOG FAMILY PROTEIN YJL055W"/>
    <property type="match status" value="1"/>
</dbReference>
<dbReference type="PATRIC" id="fig|45073.5.peg.2490"/>
<comment type="similarity">
    <text evidence="2 3">Belongs to the LOG family.</text>
</comment>
<organism evidence="4 5">
    <name type="scientific">Legionella quinlivanii</name>
    <dbReference type="NCBI Taxonomy" id="45073"/>
    <lineage>
        <taxon>Bacteria</taxon>
        <taxon>Pseudomonadati</taxon>
        <taxon>Pseudomonadota</taxon>
        <taxon>Gammaproteobacteria</taxon>
        <taxon>Legionellales</taxon>
        <taxon>Legionellaceae</taxon>
        <taxon>Legionella</taxon>
    </lineage>
</organism>
<evidence type="ECO:0000313" key="5">
    <source>
        <dbReference type="Proteomes" id="UP000054618"/>
    </source>
</evidence>
<dbReference type="EC" id="3.2.2.n1" evidence="3"/>
<keyword evidence="3" id="KW-0203">Cytokinin biosynthesis</keyword>
<dbReference type="OrthoDB" id="9801098at2"/>
<dbReference type="InterPro" id="IPR005269">
    <property type="entry name" value="LOG"/>
</dbReference>
<dbReference type="AlphaFoldDB" id="A0A0W0XSF2"/>
<dbReference type="InterPro" id="IPR031100">
    <property type="entry name" value="LOG_fam"/>
</dbReference>
<dbReference type="EMBL" id="LNYS01000020">
    <property type="protein sequence ID" value="KTD47433.1"/>
    <property type="molecule type" value="Genomic_DNA"/>
</dbReference>
<dbReference type="PANTHER" id="PTHR31223:SF70">
    <property type="entry name" value="LOG FAMILY PROTEIN YJL055W"/>
    <property type="match status" value="1"/>
</dbReference>
<sequence length="193" mass="21328">MKSVCVYLGANFGNDDAFKEAVIKLGNEIADLDLTLIYGGSSLGMMGLLAKTVKESGGKVIGVITRHLIEKEKPLEILDNLHVVESMQERKKLMQHLADTFIVMPGGIGTLEEAIETWNAIKIGEINKRIGFLNIDGFFDSLFSFLNICQKKGFLTEEQKSIPLVQSNVCALINMLTKLDEPVIREDKNLSLA</sequence>
<gene>
    <name evidence="4" type="ORF">Lqui_2359</name>
</gene>
<dbReference type="Proteomes" id="UP000054618">
    <property type="component" value="Unassembled WGS sequence"/>
</dbReference>
<comment type="caution">
    <text evidence="4">The sequence shown here is derived from an EMBL/GenBank/DDBJ whole genome shotgun (WGS) entry which is preliminary data.</text>
</comment>
<evidence type="ECO:0000313" key="4">
    <source>
        <dbReference type="EMBL" id="KTD47433.1"/>
    </source>
</evidence>
<dbReference type="RefSeq" id="WP_058508445.1">
    <property type="nucleotide sequence ID" value="NZ_CAAAIK010000052.1"/>
</dbReference>
<dbReference type="GO" id="GO:0008714">
    <property type="term" value="F:AMP nucleosidase activity"/>
    <property type="evidence" value="ECO:0007669"/>
    <property type="project" value="UniProtKB-EC"/>
</dbReference>
<dbReference type="GO" id="GO:0005829">
    <property type="term" value="C:cytosol"/>
    <property type="evidence" value="ECO:0007669"/>
    <property type="project" value="TreeGrafter"/>
</dbReference>
<dbReference type="NCBIfam" id="TIGR00730">
    <property type="entry name" value="Rossman fold protein, TIGR00730 family"/>
    <property type="match status" value="1"/>
</dbReference>
<dbReference type="Pfam" id="PF03641">
    <property type="entry name" value="Lysine_decarbox"/>
    <property type="match status" value="1"/>
</dbReference>
<dbReference type="Gene3D" id="3.40.50.450">
    <property type="match status" value="1"/>
</dbReference>
<evidence type="ECO:0000256" key="2">
    <source>
        <dbReference type="ARBA" id="ARBA00006763"/>
    </source>
</evidence>
<keyword evidence="3" id="KW-0378">Hydrolase</keyword>
<proteinExistence type="inferred from homology"/>